<dbReference type="GO" id="GO:0030313">
    <property type="term" value="C:cell envelope"/>
    <property type="evidence" value="ECO:0007669"/>
    <property type="project" value="UniProtKB-SubCell"/>
</dbReference>
<organism evidence="6">
    <name type="scientific">hydrothermal vent metagenome</name>
    <dbReference type="NCBI Taxonomy" id="652676"/>
    <lineage>
        <taxon>unclassified sequences</taxon>
        <taxon>metagenomes</taxon>
        <taxon>ecological metagenomes</taxon>
    </lineage>
</organism>
<dbReference type="PROSITE" id="PS51352">
    <property type="entry name" value="THIOREDOXIN_2"/>
    <property type="match status" value="1"/>
</dbReference>
<evidence type="ECO:0000313" key="6">
    <source>
        <dbReference type="EMBL" id="VAW15955.1"/>
    </source>
</evidence>
<gene>
    <name evidence="6" type="ORF">MNBD_BACTEROID01-990</name>
</gene>
<keyword evidence="4" id="KW-0676">Redox-active center</keyword>
<dbReference type="AlphaFoldDB" id="A0A3B0TBZ0"/>
<feature type="domain" description="Thioredoxin" evidence="5">
    <location>
        <begin position="247"/>
        <end position="384"/>
    </location>
</feature>
<dbReference type="InterPro" id="IPR000866">
    <property type="entry name" value="AhpC/TSA"/>
</dbReference>
<dbReference type="SUPFAM" id="SSF52833">
    <property type="entry name" value="Thioredoxin-like"/>
    <property type="match status" value="1"/>
</dbReference>
<dbReference type="Pfam" id="PF14289">
    <property type="entry name" value="DUF4369"/>
    <property type="match status" value="1"/>
</dbReference>
<sequence>MKRNIGLLVLLASLSLLWGCEKPNRFVIKGRITHAEQKMIYLDELLVTSTKPVDSVKIDKNGKFKFKHTASIPTFYLLKLSGTKFITLLVDSAETVSITADAVDFSTDYSIEGSEGSLLVQELNNKLNRTKQQLDSISSLFDFYQDSPDYTQIKTQLTESYNRIMQKQIDFSTDFIQKHPFSMASVLALYQKFDDNNYIIRDLQSLKVAASALKSFYPQSEHVKALYANTLKLMKDESTAKFKKLLEEKAENSPEIVLPAPNGKEIKLSSLRGKYVLVHFWSATDRGSRILNPLLVEVYNKYHRKGFEIYQVSVDKNRYEWLDAIDKDRLRWTNVGDMEGSKNAVIAYNIKEIPFNYLLDREGSVIARNLKGPSLFNTLSKIFN</sequence>
<evidence type="ECO:0000256" key="3">
    <source>
        <dbReference type="ARBA" id="ARBA00023157"/>
    </source>
</evidence>
<dbReference type="Gene3D" id="3.40.30.10">
    <property type="entry name" value="Glutaredoxin"/>
    <property type="match status" value="1"/>
</dbReference>
<evidence type="ECO:0000256" key="2">
    <source>
        <dbReference type="ARBA" id="ARBA00022748"/>
    </source>
</evidence>
<evidence type="ECO:0000256" key="4">
    <source>
        <dbReference type="ARBA" id="ARBA00023284"/>
    </source>
</evidence>
<keyword evidence="3" id="KW-1015">Disulfide bond</keyword>
<dbReference type="InterPro" id="IPR013766">
    <property type="entry name" value="Thioredoxin_domain"/>
</dbReference>
<keyword evidence="2" id="KW-0201">Cytochrome c-type biogenesis</keyword>
<dbReference type="PANTHER" id="PTHR42852">
    <property type="entry name" value="THIOL:DISULFIDE INTERCHANGE PROTEIN DSBE"/>
    <property type="match status" value="1"/>
</dbReference>
<evidence type="ECO:0000259" key="5">
    <source>
        <dbReference type="PROSITE" id="PS51352"/>
    </source>
</evidence>
<dbReference type="InterPro" id="IPR025380">
    <property type="entry name" value="DUF4369"/>
</dbReference>
<accession>A0A3B0TBZ0</accession>
<dbReference type="CDD" id="cd02966">
    <property type="entry name" value="TlpA_like_family"/>
    <property type="match status" value="1"/>
</dbReference>
<dbReference type="PANTHER" id="PTHR42852:SF6">
    <property type="entry name" value="THIOL:DISULFIDE INTERCHANGE PROTEIN DSBE"/>
    <property type="match status" value="1"/>
</dbReference>
<dbReference type="Pfam" id="PF00578">
    <property type="entry name" value="AhpC-TSA"/>
    <property type="match status" value="1"/>
</dbReference>
<name>A0A3B0TBZ0_9ZZZZ</name>
<comment type="subcellular location">
    <subcellularLocation>
        <location evidence="1">Cell envelope</location>
    </subcellularLocation>
</comment>
<dbReference type="EMBL" id="UOEP01000056">
    <property type="protein sequence ID" value="VAW15955.1"/>
    <property type="molecule type" value="Genomic_DNA"/>
</dbReference>
<proteinExistence type="predicted"/>
<dbReference type="InterPro" id="IPR050553">
    <property type="entry name" value="Thioredoxin_ResA/DsbE_sf"/>
</dbReference>
<reference evidence="6" key="1">
    <citation type="submission" date="2018-06" db="EMBL/GenBank/DDBJ databases">
        <authorList>
            <person name="Zhirakovskaya E."/>
        </authorList>
    </citation>
    <scope>NUCLEOTIDE SEQUENCE</scope>
</reference>
<protein>
    <recommendedName>
        <fullName evidence="5">Thioredoxin domain-containing protein</fullName>
    </recommendedName>
</protein>
<dbReference type="GO" id="GO:0017004">
    <property type="term" value="P:cytochrome complex assembly"/>
    <property type="evidence" value="ECO:0007669"/>
    <property type="project" value="UniProtKB-KW"/>
</dbReference>
<evidence type="ECO:0000256" key="1">
    <source>
        <dbReference type="ARBA" id="ARBA00004196"/>
    </source>
</evidence>
<dbReference type="InterPro" id="IPR036249">
    <property type="entry name" value="Thioredoxin-like_sf"/>
</dbReference>